<organism evidence="1 2">
    <name type="scientific">Hoeflea poritis</name>
    <dbReference type="NCBI Taxonomy" id="2993659"/>
    <lineage>
        <taxon>Bacteria</taxon>
        <taxon>Pseudomonadati</taxon>
        <taxon>Pseudomonadota</taxon>
        <taxon>Alphaproteobacteria</taxon>
        <taxon>Hyphomicrobiales</taxon>
        <taxon>Rhizobiaceae</taxon>
        <taxon>Hoeflea</taxon>
    </lineage>
</organism>
<dbReference type="Proteomes" id="UP001148313">
    <property type="component" value="Unassembled WGS sequence"/>
</dbReference>
<gene>
    <name evidence="1" type="ORF">OOZ53_17555</name>
</gene>
<dbReference type="RefSeq" id="WP_271090977.1">
    <property type="nucleotide sequence ID" value="NZ_JAPJZH010000011.1"/>
</dbReference>
<name>A0ABT4VSJ9_9HYPH</name>
<evidence type="ECO:0008006" key="3">
    <source>
        <dbReference type="Google" id="ProtNLM"/>
    </source>
</evidence>
<proteinExistence type="predicted"/>
<keyword evidence="2" id="KW-1185">Reference proteome</keyword>
<dbReference type="EMBL" id="JAPJZH010000011">
    <property type="protein sequence ID" value="MDA4847170.1"/>
    <property type="molecule type" value="Genomic_DNA"/>
</dbReference>
<evidence type="ECO:0000313" key="2">
    <source>
        <dbReference type="Proteomes" id="UP001148313"/>
    </source>
</evidence>
<sequence length="74" mass="8238">MSEDLQTFWKRLSIVEAKIQQEQSRLRVDSVRLALLEQMKSALKDDIRTAESQAVGRDMGAVSTAAVQPAQHVA</sequence>
<evidence type="ECO:0000313" key="1">
    <source>
        <dbReference type="EMBL" id="MDA4847170.1"/>
    </source>
</evidence>
<reference evidence="1" key="1">
    <citation type="submission" date="2022-11" db="EMBL/GenBank/DDBJ databases">
        <title>Hoeflea poritis sp. nov., isolated from scleractinian coral Porites lutea.</title>
        <authorList>
            <person name="Zhang G."/>
            <person name="Wei Q."/>
            <person name="Cai L."/>
        </authorList>
    </citation>
    <scope>NUCLEOTIDE SEQUENCE</scope>
    <source>
        <strain evidence="1">E7-10</strain>
    </source>
</reference>
<protein>
    <recommendedName>
        <fullName evidence="3">Transcriptional regulator</fullName>
    </recommendedName>
</protein>
<accession>A0ABT4VSJ9</accession>
<comment type="caution">
    <text evidence="1">The sequence shown here is derived from an EMBL/GenBank/DDBJ whole genome shotgun (WGS) entry which is preliminary data.</text>
</comment>